<evidence type="ECO:0000313" key="12">
    <source>
        <dbReference type="Proteomes" id="UP000317650"/>
    </source>
</evidence>
<dbReference type="UniPathway" id="UPA00143"/>
<feature type="transmembrane region" description="Helical" evidence="9">
    <location>
        <begin position="27"/>
        <end position="50"/>
    </location>
</feature>
<keyword evidence="5" id="KW-0862">Zinc</keyword>
<dbReference type="PANTHER" id="PTHR46539:SF25">
    <property type="entry name" value="(WILD MALAYSIAN BANANA) HYPOTHETICAL PROTEIN"/>
    <property type="match status" value="1"/>
</dbReference>
<keyword evidence="6 9" id="KW-1133">Transmembrane helix</keyword>
<comment type="subcellular location">
    <subcellularLocation>
        <location evidence="1">Membrane</location>
    </subcellularLocation>
</comment>
<feature type="domain" description="RING-type" evidence="10">
    <location>
        <begin position="98"/>
        <end position="140"/>
    </location>
</feature>
<dbReference type="EMBL" id="PYDT01000003">
    <property type="protein sequence ID" value="THU68038.1"/>
    <property type="molecule type" value="Genomic_DNA"/>
</dbReference>
<dbReference type="PROSITE" id="PS50089">
    <property type="entry name" value="ZF_RING_2"/>
    <property type="match status" value="1"/>
</dbReference>
<dbReference type="InterPro" id="IPR013083">
    <property type="entry name" value="Znf_RING/FYVE/PHD"/>
</dbReference>
<dbReference type="SMART" id="SM01197">
    <property type="entry name" value="FANCL_C"/>
    <property type="match status" value="1"/>
</dbReference>
<organism evidence="11 12">
    <name type="scientific">Musa balbisiana</name>
    <name type="common">Banana</name>
    <dbReference type="NCBI Taxonomy" id="52838"/>
    <lineage>
        <taxon>Eukaryota</taxon>
        <taxon>Viridiplantae</taxon>
        <taxon>Streptophyta</taxon>
        <taxon>Embryophyta</taxon>
        <taxon>Tracheophyta</taxon>
        <taxon>Spermatophyta</taxon>
        <taxon>Magnoliopsida</taxon>
        <taxon>Liliopsida</taxon>
        <taxon>Zingiberales</taxon>
        <taxon>Musaceae</taxon>
        <taxon>Musa</taxon>
    </lineage>
</organism>
<evidence type="ECO:0000259" key="10">
    <source>
        <dbReference type="PROSITE" id="PS50089"/>
    </source>
</evidence>
<keyword evidence="12" id="KW-1185">Reference proteome</keyword>
<evidence type="ECO:0000256" key="6">
    <source>
        <dbReference type="ARBA" id="ARBA00022989"/>
    </source>
</evidence>
<evidence type="ECO:0000256" key="5">
    <source>
        <dbReference type="ARBA" id="ARBA00022833"/>
    </source>
</evidence>
<dbReference type="AlphaFoldDB" id="A0A4S8K092"/>
<dbReference type="GO" id="GO:0008270">
    <property type="term" value="F:zinc ion binding"/>
    <property type="evidence" value="ECO:0007669"/>
    <property type="project" value="UniProtKB-KW"/>
</dbReference>
<dbReference type="GO" id="GO:0016020">
    <property type="term" value="C:membrane"/>
    <property type="evidence" value="ECO:0007669"/>
    <property type="project" value="UniProtKB-SubCell"/>
</dbReference>
<evidence type="ECO:0000256" key="2">
    <source>
        <dbReference type="ARBA" id="ARBA00022692"/>
    </source>
</evidence>
<evidence type="ECO:0000313" key="11">
    <source>
        <dbReference type="EMBL" id="THU68038.1"/>
    </source>
</evidence>
<keyword evidence="3" id="KW-0479">Metal-binding</keyword>
<dbReference type="CDD" id="cd16461">
    <property type="entry name" value="RING-H2_EL5-like"/>
    <property type="match status" value="1"/>
</dbReference>
<keyword evidence="2 9" id="KW-0812">Transmembrane</keyword>
<name>A0A4S8K092_MUSBA</name>
<sequence length="152" mass="16520">MAAQQAQPFRWHYDDLDDKNFHVHGGALLNLILLVSVSVLLSSTLLCLLVRWAYRHSRRTAETGSVSMAPAAGLETQIIGSFPVHLHRASGTGEEAQCSICLSSVMEGDKMKVLPSCGHGFHVECIDEWLRAQTSCPLCRASLGESSQEAVA</sequence>
<reference evidence="11 12" key="1">
    <citation type="journal article" date="2019" name="Nat. Plants">
        <title>Genome sequencing of Musa balbisiana reveals subgenome evolution and function divergence in polyploid bananas.</title>
        <authorList>
            <person name="Yao X."/>
        </authorList>
    </citation>
    <scope>NUCLEOTIDE SEQUENCE [LARGE SCALE GENOMIC DNA]</scope>
    <source>
        <strain evidence="12">cv. DH-PKW</strain>
        <tissue evidence="11">Leaves</tissue>
    </source>
</reference>
<dbReference type="SUPFAM" id="SSF57850">
    <property type="entry name" value="RING/U-box"/>
    <property type="match status" value="1"/>
</dbReference>
<protein>
    <recommendedName>
        <fullName evidence="10">RING-type domain-containing protein</fullName>
    </recommendedName>
</protein>
<comment type="caution">
    <text evidence="11">The sequence shown here is derived from an EMBL/GenBank/DDBJ whole genome shotgun (WGS) entry which is preliminary data.</text>
</comment>
<keyword evidence="7 9" id="KW-0472">Membrane</keyword>
<dbReference type="SMART" id="SM00184">
    <property type="entry name" value="RING"/>
    <property type="match status" value="1"/>
</dbReference>
<dbReference type="InterPro" id="IPR001841">
    <property type="entry name" value="Znf_RING"/>
</dbReference>
<evidence type="ECO:0000256" key="9">
    <source>
        <dbReference type="SAM" id="Phobius"/>
    </source>
</evidence>
<evidence type="ECO:0000256" key="8">
    <source>
        <dbReference type="PROSITE-ProRule" id="PRU00175"/>
    </source>
</evidence>
<dbReference type="Proteomes" id="UP000317650">
    <property type="component" value="Chromosome 5"/>
</dbReference>
<gene>
    <name evidence="11" type="ORF">C4D60_Mb05t31030</name>
</gene>
<evidence type="ECO:0000256" key="4">
    <source>
        <dbReference type="ARBA" id="ARBA00022771"/>
    </source>
</evidence>
<dbReference type="Gene3D" id="3.30.40.10">
    <property type="entry name" value="Zinc/RING finger domain, C3HC4 (zinc finger)"/>
    <property type="match status" value="1"/>
</dbReference>
<dbReference type="STRING" id="52838.A0A4S8K092"/>
<dbReference type="Pfam" id="PF13639">
    <property type="entry name" value="zf-RING_2"/>
    <property type="match status" value="1"/>
</dbReference>
<dbReference type="GO" id="GO:0016567">
    <property type="term" value="P:protein ubiquitination"/>
    <property type="evidence" value="ECO:0007669"/>
    <property type="project" value="UniProtKB-UniPathway"/>
</dbReference>
<evidence type="ECO:0000256" key="7">
    <source>
        <dbReference type="ARBA" id="ARBA00023136"/>
    </source>
</evidence>
<dbReference type="PANTHER" id="PTHR46539">
    <property type="entry name" value="E3 UBIQUITIN-PROTEIN LIGASE ATL42"/>
    <property type="match status" value="1"/>
</dbReference>
<accession>A0A4S8K092</accession>
<proteinExistence type="predicted"/>
<evidence type="ECO:0000256" key="1">
    <source>
        <dbReference type="ARBA" id="ARBA00004370"/>
    </source>
</evidence>
<keyword evidence="4 8" id="KW-0863">Zinc-finger</keyword>
<evidence type="ECO:0000256" key="3">
    <source>
        <dbReference type="ARBA" id="ARBA00022723"/>
    </source>
</evidence>